<comment type="caution">
    <text evidence="2">The sequence shown here is derived from an EMBL/GenBank/DDBJ whole genome shotgun (WGS) entry which is preliminary data.</text>
</comment>
<name>A0A2K3KKH1_TRIPR</name>
<feature type="compositionally biased region" description="Polar residues" evidence="1">
    <location>
        <begin position="1"/>
        <end position="19"/>
    </location>
</feature>
<feature type="non-terminal residue" evidence="2">
    <location>
        <position position="124"/>
    </location>
</feature>
<dbReference type="Proteomes" id="UP000236291">
    <property type="component" value="Unassembled WGS sequence"/>
</dbReference>
<dbReference type="EMBL" id="ASHM01100169">
    <property type="protein sequence ID" value="PNX66805.1"/>
    <property type="molecule type" value="Genomic_DNA"/>
</dbReference>
<organism evidence="2 3">
    <name type="scientific">Trifolium pratense</name>
    <name type="common">Red clover</name>
    <dbReference type="NCBI Taxonomy" id="57577"/>
    <lineage>
        <taxon>Eukaryota</taxon>
        <taxon>Viridiplantae</taxon>
        <taxon>Streptophyta</taxon>
        <taxon>Embryophyta</taxon>
        <taxon>Tracheophyta</taxon>
        <taxon>Spermatophyta</taxon>
        <taxon>Magnoliopsida</taxon>
        <taxon>eudicotyledons</taxon>
        <taxon>Gunneridae</taxon>
        <taxon>Pentapetalae</taxon>
        <taxon>rosids</taxon>
        <taxon>fabids</taxon>
        <taxon>Fabales</taxon>
        <taxon>Fabaceae</taxon>
        <taxon>Papilionoideae</taxon>
        <taxon>50 kb inversion clade</taxon>
        <taxon>NPAAA clade</taxon>
        <taxon>Hologalegina</taxon>
        <taxon>IRL clade</taxon>
        <taxon>Trifolieae</taxon>
        <taxon>Trifolium</taxon>
    </lineage>
</organism>
<sequence>MSMSFSDSDFVTPLPQTGNFFDFDQGNFESPGTQRFNDNFRNLYQSGDSTQLQPTQQPPHHQELTWAQFSGNYLNSTWAQGQSSASVPVEPPSPATAAIARNFLGVQEDNDTDDEELFGLGLRP</sequence>
<feature type="compositionally biased region" description="Low complexity" evidence="1">
    <location>
        <begin position="50"/>
        <end position="59"/>
    </location>
</feature>
<feature type="region of interest" description="Disordered" evidence="1">
    <location>
        <begin position="1"/>
        <end position="60"/>
    </location>
</feature>
<proteinExistence type="predicted"/>
<reference evidence="2 3" key="2">
    <citation type="journal article" date="2017" name="Front. Plant Sci.">
        <title>Gene Classification and Mining of Molecular Markers Useful in Red Clover (Trifolium pratense) Breeding.</title>
        <authorList>
            <person name="Istvanek J."/>
            <person name="Dluhosova J."/>
            <person name="Dluhos P."/>
            <person name="Patkova L."/>
            <person name="Nedelnik J."/>
            <person name="Repkova J."/>
        </authorList>
    </citation>
    <scope>NUCLEOTIDE SEQUENCE [LARGE SCALE GENOMIC DNA]</scope>
    <source>
        <strain evidence="3">cv. Tatra</strain>
        <tissue evidence="2">Young leaves</tissue>
    </source>
</reference>
<reference evidence="2 3" key="1">
    <citation type="journal article" date="2014" name="Am. J. Bot.">
        <title>Genome assembly and annotation for red clover (Trifolium pratense; Fabaceae).</title>
        <authorList>
            <person name="Istvanek J."/>
            <person name="Jaros M."/>
            <person name="Krenek A."/>
            <person name="Repkova J."/>
        </authorList>
    </citation>
    <scope>NUCLEOTIDE SEQUENCE [LARGE SCALE GENOMIC DNA]</scope>
    <source>
        <strain evidence="3">cv. Tatra</strain>
        <tissue evidence="2">Young leaves</tissue>
    </source>
</reference>
<evidence type="ECO:0000313" key="3">
    <source>
        <dbReference type="Proteomes" id="UP000236291"/>
    </source>
</evidence>
<gene>
    <name evidence="2" type="ORF">L195_g055289</name>
</gene>
<evidence type="ECO:0000313" key="2">
    <source>
        <dbReference type="EMBL" id="PNX66805.1"/>
    </source>
</evidence>
<feature type="compositionally biased region" description="Polar residues" evidence="1">
    <location>
        <begin position="27"/>
        <end position="49"/>
    </location>
</feature>
<protein>
    <submittedName>
        <fullName evidence="2">Uncharacterized protein</fullName>
    </submittedName>
</protein>
<dbReference type="AlphaFoldDB" id="A0A2K3KKH1"/>
<feature type="compositionally biased region" description="Acidic residues" evidence="1">
    <location>
        <begin position="108"/>
        <end position="117"/>
    </location>
</feature>
<accession>A0A2K3KKH1</accession>
<feature type="region of interest" description="Disordered" evidence="1">
    <location>
        <begin position="105"/>
        <end position="124"/>
    </location>
</feature>
<evidence type="ECO:0000256" key="1">
    <source>
        <dbReference type="SAM" id="MobiDB-lite"/>
    </source>
</evidence>